<feature type="compositionally biased region" description="Polar residues" evidence="1">
    <location>
        <begin position="939"/>
        <end position="952"/>
    </location>
</feature>
<dbReference type="EMBL" id="CP056066">
    <property type="protein sequence ID" value="UKJ89249.2"/>
    <property type="molecule type" value="Genomic_DNA"/>
</dbReference>
<feature type="region of interest" description="Disordered" evidence="1">
    <location>
        <begin position="857"/>
        <end position="1064"/>
    </location>
</feature>
<sequence length="1187" mass="133938">MSSESALYIDEEITGYSITPRDVSGNSIYVRIREDTSWNSSAYKKFFHKPTKNVDWDLDGISYKKGGQTKVKKINLENKFKTDPLKYFETYYPSQPKSNELLVLGFVTQSDKKTYVGRSDLSLEDDQIQKEDVNGAKEFQKYIHKPSSTANGYKNLVLDCSSKCTFESFEPTEYTKDNLENVSVYFHKSDGSNKVPLLIEIKPKTGKQFGDKGITKSNKDGSSEFDCVYTNDTCEGAISGTVTTIGAIGTGVVLLYYSDTIADKNGPVPVSWTGASVSQGVVPCDTPFLPVLLTPNTKDVQKGTSIGPWIVYRDSLFYKNTDIKLDETSFQSIYNNRFNSIDVYYNDKNEPLLVEFVNDSDSRYFVRKDIKGNKWEEERQPIYVSDGNLSVQLQTISNPLFTNIGLQLEKKNEYDTTVTIKGTSHKSSISVIKQSDGPPDFKAKGYFCYEHKLFEYYKRLDTNRSVPKLVIEPAIGTIKIRLIGPDDRMPWPLTYTNPDYSTSTKNDSLFVYFGKSNNVISGVNNIDDSDNLPLLFCYNDKFYSPRSKDQYFGLWLDERVTGNTNEGGVATPQSRLKDALDRNFEIANEIDLSQINSYGIPCCKNHPYYNKKGGFNTKRVNVTKYKNGTHTMYVHRTVHKNNIGKISQTNSEYIFNQHTKKLHSEEKIDEVVVIYSDSYIRNQPVLILLNKRGEGPVANSDNTNQSLTYGYYYQDNKTTKGNAFTQYFFKHIKGGCKIMGKLMGQAENVGASDVCISELSQALRETWSELTSKKMDPQPSYDLEEDTSDCKGPFEDKEKESSGMCKEVPGLDKRKEEDYDSYSEEDEEEKKDEITDLNQLDRDEGILNVLLGEELIETPSGIDRPEGQDSDSSEEDTFDVEIIPTVESRDVGPKTVITTSPTFVASLPGMTEATKPVNSRTEAPGPAVTKSEAPRFPDSTISAPESLPTSDLRTPAQVPSLASSQDPSSVSHISTQSRETSQEVPKAKDTHMPEGGIQGQPSLPDQIQPDHQKHKSSETNVRNPEIDRSQQNTVSKTLITHNQTTSSHTPLQENREPSGTPSLKQEFTGQKLVVLFIEKQTSYTFKEFYTFLKSLGNFNIEDVLNTKDYVTVKPKEDAIWNRFKSGPYSASLKLLFVFNIKLNYKVHNNKQGFNLMLPMTVLILQRELLQGLLLELLWLLEEPLLES</sequence>
<accession>A0A976M7R2</accession>
<feature type="compositionally biased region" description="Polar residues" evidence="1">
    <location>
        <begin position="1029"/>
        <end position="1064"/>
    </location>
</feature>
<feature type="compositionally biased region" description="Polar residues" evidence="1">
    <location>
        <begin position="960"/>
        <end position="983"/>
    </location>
</feature>
<dbReference type="AlphaFoldDB" id="A0A976M7R2"/>
<feature type="compositionally biased region" description="Acidic residues" evidence="1">
    <location>
        <begin position="868"/>
        <end position="879"/>
    </location>
</feature>
<feature type="region of interest" description="Disordered" evidence="1">
    <location>
        <begin position="770"/>
        <end position="839"/>
    </location>
</feature>
<dbReference type="Proteomes" id="UP000244803">
    <property type="component" value="Chromosome 3"/>
</dbReference>
<feature type="compositionally biased region" description="Basic and acidic residues" evidence="1">
    <location>
        <begin position="1008"/>
        <end position="1017"/>
    </location>
</feature>
<feature type="compositionally biased region" description="Acidic residues" evidence="1">
    <location>
        <begin position="818"/>
        <end position="830"/>
    </location>
</feature>
<feature type="compositionally biased region" description="Basic and acidic residues" evidence="1">
    <location>
        <begin position="788"/>
        <end position="801"/>
    </location>
</feature>
<evidence type="ECO:0000256" key="1">
    <source>
        <dbReference type="SAM" id="MobiDB-lite"/>
    </source>
</evidence>
<gene>
    <name evidence="2" type="ORF">MACJ_002497</name>
</gene>
<name>A0A976M7R2_THEOR</name>
<protein>
    <submittedName>
        <fullName evidence="2">Uncharacterized protein</fullName>
    </submittedName>
</protein>
<evidence type="ECO:0000313" key="2">
    <source>
        <dbReference type="EMBL" id="UKJ89249.2"/>
    </source>
</evidence>
<proteinExistence type="predicted"/>
<reference evidence="2" key="1">
    <citation type="submission" date="2022-07" db="EMBL/GenBank/DDBJ databases">
        <title>Evaluation of T. orientalis genome assembly methods using nanopore sequencing and analysis of variation between genomes.</title>
        <authorList>
            <person name="Yam J."/>
            <person name="Micallef M.L."/>
            <person name="Liu M."/>
            <person name="Djordjevic S.P."/>
            <person name="Bogema D.R."/>
            <person name="Jenkins C."/>
        </authorList>
    </citation>
    <scope>NUCLEOTIDE SEQUENCE</scope>
    <source>
        <strain evidence="2">Fish Creek</strain>
    </source>
</reference>
<evidence type="ECO:0000313" key="3">
    <source>
        <dbReference type="Proteomes" id="UP000244803"/>
    </source>
</evidence>
<organism evidence="2 3">
    <name type="scientific">Theileria orientalis</name>
    <dbReference type="NCBI Taxonomy" id="68886"/>
    <lineage>
        <taxon>Eukaryota</taxon>
        <taxon>Sar</taxon>
        <taxon>Alveolata</taxon>
        <taxon>Apicomplexa</taxon>
        <taxon>Aconoidasida</taxon>
        <taxon>Piroplasmida</taxon>
        <taxon>Theileriidae</taxon>
        <taxon>Theileria</taxon>
    </lineage>
</organism>